<evidence type="ECO:0000313" key="5">
    <source>
        <dbReference type="Proteomes" id="UP001208692"/>
    </source>
</evidence>
<keyword evidence="1" id="KW-0472">Membrane</keyword>
<dbReference type="Proteomes" id="UP001208692">
    <property type="component" value="Unassembled WGS sequence"/>
</dbReference>
<keyword evidence="5" id="KW-1185">Reference proteome</keyword>
<evidence type="ECO:0000313" key="4">
    <source>
        <dbReference type="Proteomes" id="UP001207736"/>
    </source>
</evidence>
<sequence length="83" mass="9570">MKNEADYKTLLHLRDKINENTATFEEQKQYVYMLTQEGKFSQEQYQAFAQKSNLQNNILNAALAIGGIILTAWLISELSKTQK</sequence>
<keyword evidence="1" id="KW-1133">Transmembrane helix</keyword>
<evidence type="ECO:0000313" key="2">
    <source>
        <dbReference type="EMBL" id="GJM51661.1"/>
    </source>
</evidence>
<keyword evidence="1" id="KW-0812">Transmembrane</keyword>
<name>A0AAV5AZT7_9FLAO</name>
<dbReference type="EMBL" id="BQKB01000058">
    <property type="protein sequence ID" value="GJM54010.1"/>
    <property type="molecule type" value="Genomic_DNA"/>
</dbReference>
<organism evidence="2 4">
    <name type="scientific">Capnocytophaga catalasegens</name>
    <dbReference type="NCBI Taxonomy" id="1004260"/>
    <lineage>
        <taxon>Bacteria</taxon>
        <taxon>Pseudomonadati</taxon>
        <taxon>Bacteroidota</taxon>
        <taxon>Flavobacteriia</taxon>
        <taxon>Flavobacteriales</taxon>
        <taxon>Flavobacteriaceae</taxon>
        <taxon>Capnocytophaga</taxon>
    </lineage>
</organism>
<dbReference type="InterPro" id="IPR022653">
    <property type="entry name" value="De-COase2_pyr-phos_BS"/>
</dbReference>
<dbReference type="AlphaFoldDB" id="A0AAV5AZT7"/>
<accession>A0AAV5AZT7</accession>
<protein>
    <submittedName>
        <fullName evidence="2">Uncharacterized protein</fullName>
    </submittedName>
</protein>
<dbReference type="EMBL" id="BQKA01000091">
    <property type="protein sequence ID" value="GJM51661.1"/>
    <property type="molecule type" value="Genomic_DNA"/>
</dbReference>
<comment type="caution">
    <text evidence="2">The sequence shown here is derived from an EMBL/GenBank/DDBJ whole genome shotgun (WGS) entry which is preliminary data.</text>
</comment>
<proteinExistence type="predicted"/>
<dbReference type="Proteomes" id="UP001207736">
    <property type="component" value="Unassembled WGS sequence"/>
</dbReference>
<reference evidence="2 5" key="1">
    <citation type="submission" date="2021-11" db="EMBL/GenBank/DDBJ databases">
        <title>Draft genome sequence of Capnocytophaga sp. strain KC07075 isolated from cat oral cavity.</title>
        <authorList>
            <person name="Suzuki M."/>
            <person name="Imaoka K."/>
            <person name="Kimura M."/>
            <person name="Morikawa S."/>
            <person name="Maeda K."/>
        </authorList>
    </citation>
    <scope>NUCLEOTIDE SEQUENCE</scope>
    <source>
        <strain evidence="2">KC07075</strain>
        <strain evidence="3 5">KC07079</strain>
    </source>
</reference>
<dbReference type="PROSITE" id="PS00878">
    <property type="entry name" value="ODR_DC_2_1"/>
    <property type="match status" value="1"/>
</dbReference>
<evidence type="ECO:0000256" key="1">
    <source>
        <dbReference type="SAM" id="Phobius"/>
    </source>
</evidence>
<dbReference type="RefSeq" id="WP_264847819.1">
    <property type="nucleotide sequence ID" value="NZ_BPMA01000088.1"/>
</dbReference>
<gene>
    <name evidence="2" type="ORF">RCZ15_26340</name>
    <name evidence="3" type="ORF">RCZ16_23260</name>
</gene>
<feature type="transmembrane region" description="Helical" evidence="1">
    <location>
        <begin position="58"/>
        <end position="75"/>
    </location>
</feature>
<evidence type="ECO:0000313" key="3">
    <source>
        <dbReference type="EMBL" id="GJM54010.1"/>
    </source>
</evidence>